<dbReference type="PANTHER" id="PTHR36508">
    <property type="entry name" value="PROTEIN SLYX"/>
    <property type="match status" value="1"/>
</dbReference>
<evidence type="ECO:0008006" key="4">
    <source>
        <dbReference type="Google" id="ProtNLM"/>
    </source>
</evidence>
<dbReference type="Proteomes" id="UP000218767">
    <property type="component" value="Unassembled WGS sequence"/>
</dbReference>
<protein>
    <recommendedName>
        <fullName evidence="4">Protein SlyX homolog</fullName>
    </recommendedName>
</protein>
<proteinExistence type="predicted"/>
<reference evidence="3" key="1">
    <citation type="submission" date="2017-08" db="EMBL/GenBank/DDBJ databases">
        <title>A dynamic microbial community with high functional redundancy inhabits the cold, oxic subseafloor aquifer.</title>
        <authorList>
            <person name="Tully B.J."/>
            <person name="Wheat C.G."/>
            <person name="Glazer B.T."/>
            <person name="Huber J.A."/>
        </authorList>
    </citation>
    <scope>NUCLEOTIDE SEQUENCE [LARGE SCALE GENOMIC DNA]</scope>
</reference>
<evidence type="ECO:0000256" key="1">
    <source>
        <dbReference type="SAM" id="Coils"/>
    </source>
</evidence>
<dbReference type="Pfam" id="PF04102">
    <property type="entry name" value="SlyX"/>
    <property type="match status" value="1"/>
</dbReference>
<gene>
    <name evidence="2" type="ORF">COB20_03970</name>
</gene>
<organism evidence="2 3">
    <name type="scientific">SAR86 cluster bacterium</name>
    <dbReference type="NCBI Taxonomy" id="2030880"/>
    <lineage>
        <taxon>Bacteria</taxon>
        <taxon>Pseudomonadati</taxon>
        <taxon>Pseudomonadota</taxon>
        <taxon>Gammaproteobacteria</taxon>
        <taxon>SAR86 cluster</taxon>
    </lineage>
</organism>
<dbReference type="Gene3D" id="1.20.5.300">
    <property type="match status" value="1"/>
</dbReference>
<accession>A0A2A4XCU1</accession>
<comment type="caution">
    <text evidence="2">The sequence shown here is derived from an EMBL/GenBank/DDBJ whole genome shotgun (WGS) entry which is preliminary data.</text>
</comment>
<feature type="coiled-coil region" evidence="1">
    <location>
        <begin position="19"/>
        <end position="53"/>
    </location>
</feature>
<dbReference type="AlphaFoldDB" id="A0A2A4XCU1"/>
<evidence type="ECO:0000313" key="2">
    <source>
        <dbReference type="EMBL" id="PCI79959.1"/>
    </source>
</evidence>
<dbReference type="EMBL" id="NVUL01000013">
    <property type="protein sequence ID" value="PCI79959.1"/>
    <property type="molecule type" value="Genomic_DNA"/>
</dbReference>
<keyword evidence="1" id="KW-0175">Coiled coil</keyword>
<sequence length="69" mass="7885">MEEKLIELETKFSYQEDLLTDLNAIVARQQRQLDELISEMSGIKEQLQNAVERGPAGGQAEQVEKPPHY</sequence>
<evidence type="ECO:0000313" key="3">
    <source>
        <dbReference type="Proteomes" id="UP000218767"/>
    </source>
</evidence>
<dbReference type="InterPro" id="IPR007236">
    <property type="entry name" value="SlyX"/>
</dbReference>
<name>A0A2A4XCU1_9GAMM</name>
<dbReference type="PANTHER" id="PTHR36508:SF1">
    <property type="entry name" value="PROTEIN SLYX"/>
    <property type="match status" value="1"/>
</dbReference>